<dbReference type="KEGG" id="cpi:Cpin_4550"/>
<dbReference type="SUPFAM" id="SSF52833">
    <property type="entry name" value="Thioredoxin-like"/>
    <property type="match status" value="1"/>
</dbReference>
<dbReference type="InterPro" id="IPR017937">
    <property type="entry name" value="Thioredoxin_CS"/>
</dbReference>
<dbReference type="PANTHER" id="PTHR42852">
    <property type="entry name" value="THIOL:DISULFIDE INTERCHANGE PROTEIN DSBE"/>
    <property type="match status" value="1"/>
</dbReference>
<evidence type="ECO:0000259" key="3">
    <source>
        <dbReference type="PROSITE" id="PS51352"/>
    </source>
</evidence>
<name>A0A979G782_CHIPD</name>
<dbReference type="GO" id="GO:0016209">
    <property type="term" value="F:antioxidant activity"/>
    <property type="evidence" value="ECO:0007669"/>
    <property type="project" value="InterPro"/>
</dbReference>
<dbReference type="PROSITE" id="PS51352">
    <property type="entry name" value="THIOREDOXIN_2"/>
    <property type="match status" value="1"/>
</dbReference>
<dbReference type="SUPFAM" id="SSF48452">
    <property type="entry name" value="TPR-like"/>
    <property type="match status" value="1"/>
</dbReference>
<evidence type="ECO:0000256" key="2">
    <source>
        <dbReference type="SAM" id="SignalP"/>
    </source>
</evidence>
<feature type="chain" id="PRO_5036695706" evidence="2">
    <location>
        <begin position="23"/>
        <end position="487"/>
    </location>
</feature>
<dbReference type="GO" id="GO:0016491">
    <property type="term" value="F:oxidoreductase activity"/>
    <property type="evidence" value="ECO:0007669"/>
    <property type="project" value="InterPro"/>
</dbReference>
<proteinExistence type="predicted"/>
<dbReference type="InterPro" id="IPR050553">
    <property type="entry name" value="Thioredoxin_ResA/DsbE_sf"/>
</dbReference>
<keyword evidence="2" id="KW-0732">Signal</keyword>
<dbReference type="Proteomes" id="UP000002215">
    <property type="component" value="Chromosome"/>
</dbReference>
<dbReference type="GO" id="GO:0006950">
    <property type="term" value="P:response to stress"/>
    <property type="evidence" value="ECO:0007669"/>
    <property type="project" value="UniProtKB-ARBA"/>
</dbReference>
<dbReference type="InterPro" id="IPR036249">
    <property type="entry name" value="Thioredoxin-like_sf"/>
</dbReference>
<keyword evidence="1" id="KW-0676">Redox-active center</keyword>
<evidence type="ECO:0000256" key="1">
    <source>
        <dbReference type="ARBA" id="ARBA00023284"/>
    </source>
</evidence>
<evidence type="ECO:0000313" key="5">
    <source>
        <dbReference type="Proteomes" id="UP000002215"/>
    </source>
</evidence>
<dbReference type="RefSeq" id="WP_012792160.1">
    <property type="nucleotide sequence ID" value="NC_013132.1"/>
</dbReference>
<reference evidence="4 5" key="2">
    <citation type="journal article" date="2010" name="Stand. Genomic Sci.">
        <title>Complete genome sequence of Chitinophaga pinensis type strain (UQM 2034).</title>
        <authorList>
            <person name="Glavina Del Rio T."/>
            <person name="Abt B."/>
            <person name="Spring S."/>
            <person name="Lapidus A."/>
            <person name="Nolan M."/>
            <person name="Tice H."/>
            <person name="Copeland A."/>
            <person name="Cheng J.F."/>
            <person name="Chen F."/>
            <person name="Bruce D."/>
            <person name="Goodwin L."/>
            <person name="Pitluck S."/>
            <person name="Ivanova N."/>
            <person name="Mavromatis K."/>
            <person name="Mikhailova N."/>
            <person name="Pati A."/>
            <person name="Chen A."/>
            <person name="Palaniappan K."/>
            <person name="Land M."/>
            <person name="Hauser L."/>
            <person name="Chang Y.J."/>
            <person name="Jeffries C.D."/>
            <person name="Chain P."/>
            <person name="Saunders E."/>
            <person name="Detter J.C."/>
            <person name="Brettin T."/>
            <person name="Rohde M."/>
            <person name="Goker M."/>
            <person name="Bristow J."/>
            <person name="Eisen J.A."/>
            <person name="Markowitz V."/>
            <person name="Hugenholtz P."/>
            <person name="Kyrpides N.C."/>
            <person name="Klenk H.P."/>
            <person name="Lucas S."/>
        </authorList>
    </citation>
    <scope>NUCLEOTIDE SEQUENCE [LARGE SCALE GENOMIC DNA]</scope>
    <source>
        <strain evidence="5">ATCC 43595 / DSM 2588 / LMG 13176 / NBRC 15968 / NCIMB 11800 / UQM 2034</strain>
    </source>
</reference>
<dbReference type="InterPro" id="IPR000866">
    <property type="entry name" value="AhpC/TSA"/>
</dbReference>
<accession>A0A979G782</accession>
<dbReference type="InterPro" id="IPR011990">
    <property type="entry name" value="TPR-like_helical_dom_sf"/>
</dbReference>
<sequence>MRKTIPVLLSAVLATGIQSAYAQKKPAADTLTKHYQTLLKGNDADRSQLESEMYALLKTKKEENWITASNFVYQLKKANVSDSIRKAAEKRFPGGILERNNAVQSIYDEKDPVNKEQLLSAWIKKYPPKKFGPDRIIYDYARNAVGMAYTEAGNLPKALEYANSIESPFWKGQAWAGTAGILIKQGHYAEAKTLLRKAVDNAWEFKTTRKNETGAGFAAIGYPGYLSSYVACLYEEKQYDSALIYIRRAEKAEDPVRPSVIEMYAKILLSKGDYDTAYTKLSNLAGRGLLNPITRKQLEEAYTKVRGVSGFQPYLDSLKGHLNSNIEEEMAKQIIKQPAPNFTLKDVDGNTVSLADLKGKTVVLDFWATWCGPCKASFPSMKKAMEKYKDDPNVKFLFVHTWEKEENAAVSAKKFITQNNYPFQVLMDLKDPNTGENKVVSSYEVKGIPTKFVIDKNGDIRFRFTGFTAGEDAAVSEVAAMINLANK</sequence>
<dbReference type="Pfam" id="PF00578">
    <property type="entry name" value="AhpC-TSA"/>
    <property type="match status" value="1"/>
</dbReference>
<protein>
    <submittedName>
        <fullName evidence="4">Alkyl hydroperoxide reductase/ Thiol specific antioxidant/ Mal allergen</fullName>
    </submittedName>
</protein>
<evidence type="ECO:0000313" key="4">
    <source>
        <dbReference type="EMBL" id="ACU61992.1"/>
    </source>
</evidence>
<organism evidence="4 5">
    <name type="scientific">Chitinophaga pinensis (strain ATCC 43595 / DSM 2588 / LMG 13176 / NBRC 15968 / NCIMB 11800 / UQM 2034)</name>
    <dbReference type="NCBI Taxonomy" id="485918"/>
    <lineage>
        <taxon>Bacteria</taxon>
        <taxon>Pseudomonadati</taxon>
        <taxon>Bacteroidota</taxon>
        <taxon>Chitinophagia</taxon>
        <taxon>Chitinophagales</taxon>
        <taxon>Chitinophagaceae</taxon>
        <taxon>Chitinophaga</taxon>
    </lineage>
</organism>
<dbReference type="EMBL" id="CP001699">
    <property type="protein sequence ID" value="ACU61992.1"/>
    <property type="molecule type" value="Genomic_DNA"/>
</dbReference>
<dbReference type="AlphaFoldDB" id="A0A979G782"/>
<dbReference type="Gene3D" id="1.25.40.10">
    <property type="entry name" value="Tetratricopeptide repeat domain"/>
    <property type="match status" value="1"/>
</dbReference>
<dbReference type="InterPro" id="IPR013766">
    <property type="entry name" value="Thioredoxin_domain"/>
</dbReference>
<dbReference type="PANTHER" id="PTHR42852:SF17">
    <property type="entry name" value="THIOREDOXIN-LIKE PROTEIN HI_1115"/>
    <property type="match status" value="1"/>
</dbReference>
<dbReference type="PROSITE" id="PS00194">
    <property type="entry name" value="THIOREDOXIN_1"/>
    <property type="match status" value="1"/>
</dbReference>
<dbReference type="CDD" id="cd02966">
    <property type="entry name" value="TlpA_like_family"/>
    <property type="match status" value="1"/>
</dbReference>
<reference evidence="5" key="1">
    <citation type="submission" date="2009-08" db="EMBL/GenBank/DDBJ databases">
        <title>The complete genome of Chitinophaga pinensis DSM 2588.</title>
        <authorList>
            <consortium name="US DOE Joint Genome Institute (JGI-PGF)"/>
            <person name="Lucas S."/>
            <person name="Copeland A."/>
            <person name="Lapidus A."/>
            <person name="Glavina del Rio T."/>
            <person name="Dalin E."/>
            <person name="Tice H."/>
            <person name="Bruce D."/>
            <person name="Goodwin L."/>
            <person name="Pitluck S."/>
            <person name="Kyrpides N."/>
            <person name="Mavromatis K."/>
            <person name="Ivanova N."/>
            <person name="Mikhailova N."/>
            <person name="Sims D."/>
            <person name="Meinche L."/>
            <person name="Brettin T."/>
            <person name="Detter J.C."/>
            <person name="Han C."/>
            <person name="Larimer F."/>
            <person name="Land M."/>
            <person name="Hauser L."/>
            <person name="Markowitz V."/>
            <person name="Cheng J.-F."/>
            <person name="Hugenholtz P."/>
            <person name="Woyke T."/>
            <person name="Wu D."/>
            <person name="Spring S."/>
            <person name="Klenk H.-P."/>
            <person name="Eisen J.A."/>
        </authorList>
    </citation>
    <scope>NUCLEOTIDE SEQUENCE [LARGE SCALE GENOMIC DNA]</scope>
    <source>
        <strain evidence="5">ATCC 43595 / DSM 2588 / LMG 13176 / NBRC 15968 / NCIMB 11800 / UQM 2034</strain>
    </source>
</reference>
<gene>
    <name evidence="4" type="ordered locus">Cpin_4550</name>
</gene>
<feature type="domain" description="Thioredoxin" evidence="3">
    <location>
        <begin position="333"/>
        <end position="483"/>
    </location>
</feature>
<dbReference type="Gene3D" id="3.40.30.10">
    <property type="entry name" value="Glutaredoxin"/>
    <property type="match status" value="1"/>
</dbReference>
<feature type="signal peptide" evidence="2">
    <location>
        <begin position="1"/>
        <end position="22"/>
    </location>
</feature>